<name>A0A158PG57_ANGCS</name>
<dbReference type="Gene3D" id="3.30.160.60">
    <property type="entry name" value="Classic Zinc Finger"/>
    <property type="match status" value="2"/>
</dbReference>
<keyword evidence="4" id="KW-1185">Reference proteome</keyword>
<protein>
    <submittedName>
        <fullName evidence="5">C2H2-type domain-containing protein</fullName>
    </submittedName>
</protein>
<dbReference type="PROSITE" id="PS50157">
    <property type="entry name" value="ZINC_FINGER_C2H2_2"/>
    <property type="match status" value="2"/>
</dbReference>
<dbReference type="WBParaSite" id="ACOC_0000484501-mRNA-1">
    <property type="protein sequence ID" value="ACOC_0000484501-mRNA-1"/>
    <property type="gene ID" value="ACOC_0000484501"/>
</dbReference>
<keyword evidence="1" id="KW-0862">Zinc</keyword>
<evidence type="ECO:0000313" key="5">
    <source>
        <dbReference type="WBParaSite" id="ACOC_0000484501-mRNA-1"/>
    </source>
</evidence>
<dbReference type="GO" id="GO:0008270">
    <property type="term" value="F:zinc ion binding"/>
    <property type="evidence" value="ECO:0007669"/>
    <property type="project" value="UniProtKB-KW"/>
</dbReference>
<evidence type="ECO:0000256" key="1">
    <source>
        <dbReference type="PROSITE-ProRule" id="PRU00042"/>
    </source>
</evidence>
<keyword evidence="1" id="KW-0863">Zinc-finger</keyword>
<gene>
    <name evidence="3" type="ORF">ACOC_LOCUS4846</name>
</gene>
<keyword evidence="1" id="KW-0479">Metal-binding</keyword>
<dbReference type="PROSITE" id="PS00028">
    <property type="entry name" value="ZINC_FINGER_C2H2_1"/>
    <property type="match status" value="2"/>
</dbReference>
<feature type="domain" description="C2H2-type" evidence="2">
    <location>
        <begin position="88"/>
        <end position="116"/>
    </location>
</feature>
<dbReference type="SMART" id="SM00355">
    <property type="entry name" value="ZnF_C2H2"/>
    <property type="match status" value="5"/>
</dbReference>
<dbReference type="EMBL" id="UYYA01003833">
    <property type="protein sequence ID" value="VDM56431.1"/>
    <property type="molecule type" value="Genomic_DNA"/>
</dbReference>
<organism evidence="5">
    <name type="scientific">Angiostrongylus costaricensis</name>
    <name type="common">Nematode worm</name>
    <dbReference type="NCBI Taxonomy" id="334426"/>
    <lineage>
        <taxon>Eukaryota</taxon>
        <taxon>Metazoa</taxon>
        <taxon>Ecdysozoa</taxon>
        <taxon>Nematoda</taxon>
        <taxon>Chromadorea</taxon>
        <taxon>Rhabditida</taxon>
        <taxon>Rhabditina</taxon>
        <taxon>Rhabditomorpha</taxon>
        <taxon>Strongyloidea</taxon>
        <taxon>Metastrongylidae</taxon>
        <taxon>Angiostrongylus</taxon>
    </lineage>
</organism>
<feature type="domain" description="C2H2-type" evidence="2">
    <location>
        <begin position="122"/>
        <end position="152"/>
    </location>
</feature>
<dbReference type="InterPro" id="IPR013087">
    <property type="entry name" value="Znf_C2H2_type"/>
</dbReference>
<dbReference type="AlphaFoldDB" id="A0A158PG57"/>
<dbReference type="OrthoDB" id="5851006at2759"/>
<dbReference type="Proteomes" id="UP000267027">
    <property type="component" value="Unassembled WGS sequence"/>
</dbReference>
<reference evidence="3 4" key="2">
    <citation type="submission" date="2018-11" db="EMBL/GenBank/DDBJ databases">
        <authorList>
            <consortium name="Pathogen Informatics"/>
        </authorList>
    </citation>
    <scope>NUCLEOTIDE SEQUENCE [LARGE SCALE GENOMIC DNA]</scope>
    <source>
        <strain evidence="3 4">Costa Rica</strain>
    </source>
</reference>
<proteinExistence type="predicted"/>
<dbReference type="PANTHER" id="PTHR33936:SF24">
    <property type="entry name" value="C2H2-TYPE DOMAIN-CONTAINING PROTEIN"/>
    <property type="match status" value="1"/>
</dbReference>
<dbReference type="InterPro" id="IPR052797">
    <property type="entry name" value="RegFact_GeneExpr_CellDeath"/>
</dbReference>
<evidence type="ECO:0000259" key="2">
    <source>
        <dbReference type="PROSITE" id="PS50157"/>
    </source>
</evidence>
<evidence type="ECO:0000313" key="3">
    <source>
        <dbReference type="EMBL" id="VDM56431.1"/>
    </source>
</evidence>
<reference evidence="5" key="1">
    <citation type="submission" date="2016-04" db="UniProtKB">
        <authorList>
            <consortium name="WormBaseParasite"/>
        </authorList>
    </citation>
    <scope>IDENTIFICATION</scope>
</reference>
<evidence type="ECO:0000313" key="4">
    <source>
        <dbReference type="Proteomes" id="UP000267027"/>
    </source>
</evidence>
<dbReference type="OMA" id="ENKEPCF"/>
<sequence length="537" mass="60113">MYGPERTSALRTYRNNAHGRQRINTLSNHKSLMGSSSLISCPECVKSVEVKYIGEHLEFVHKYTIEERRIILGFLAKDRATLASVYPFKCDVCLESFQTKRKLSSHQIGVHSPIEPSTENEFECAFAECEQSFATSEDFVSHCAISHSAGSHHRFEIINESFQDMQELLDWKADIEERTCTSFRIRRSNDRHTTEFECHRAGSIIPSKPSTDVISPKTHCTAFMKCWIRKDGTVEVIACTEHLGHEKDPRKLLLSEKQKDELQGLSAPEIFKKVRKRYGVMSRMHFVTDADLALLFDSKYIHERVFGTQKKNYTCPECDEGPMPIQQLRKHIGEIHGRVAKIANAAITANGSGKNGRKWDNIYYSCKECQFLCFTESVLDTHVKVIENEEGVLDCIGFFGHLGHQSDCGVSADVVKKEIEAETDKDETTIKVKGDEIQPCCLCGNVTVPELDGMMIIENNWSCCNVGECKAVAHNLCIQLLGGTCLQCERGVLIEANAPTGGGLEIASLSSSPASTAYQSVLLCTTAFCWLWNPSAT</sequence>
<dbReference type="PANTHER" id="PTHR33936">
    <property type="entry name" value="PROTEIN CBG17840"/>
    <property type="match status" value="1"/>
</dbReference>
<accession>A0A158PG57</accession>